<proteinExistence type="predicted"/>
<dbReference type="EMBL" id="ARYM01000019">
    <property type="protein sequence ID" value="KCZ97505.1"/>
    <property type="molecule type" value="Genomic_DNA"/>
</dbReference>
<gene>
    <name evidence="2" type="ORF">HPO_15036</name>
</gene>
<keyword evidence="1" id="KW-0732">Signal</keyword>
<sequence length="109" mass="11192">MKLAILLAAASALALPAFSQPLAGGNCSKAVQLDVSEMTKGGVIVITGPCAEAGPAREVIHVARPGEPMATTVVIRRREGVSAQQSAIIKVSDRGDFSGSSQARIIRVP</sequence>
<dbReference type="PATRIC" id="fig|1280954.3.peg.3042"/>
<dbReference type="OrthoDB" id="9924333at2"/>
<name>A0A062V653_9PROT</name>
<comment type="caution">
    <text evidence="2">The sequence shown here is derived from an EMBL/GenBank/DDBJ whole genome shotgun (WGS) entry which is preliminary data.</text>
</comment>
<feature type="chain" id="PRO_5001619581" description="Lipoprotein" evidence="1">
    <location>
        <begin position="20"/>
        <end position="109"/>
    </location>
</feature>
<reference evidence="2 3" key="1">
    <citation type="journal article" date="2014" name="Antonie Van Leeuwenhoek">
        <title>Hyphomonas beringensis sp. nov. and Hyphomonas chukchiensis sp. nov., isolated from surface seawater of the Bering Sea and Chukchi Sea.</title>
        <authorList>
            <person name="Li C."/>
            <person name="Lai Q."/>
            <person name="Li G."/>
            <person name="Dong C."/>
            <person name="Wang J."/>
            <person name="Liao Y."/>
            <person name="Shao Z."/>
        </authorList>
    </citation>
    <scope>NUCLEOTIDE SEQUENCE [LARGE SCALE GENOMIC DNA]</scope>
    <source>
        <strain evidence="2 3">PS728</strain>
    </source>
</reference>
<evidence type="ECO:0008006" key="4">
    <source>
        <dbReference type="Google" id="ProtNLM"/>
    </source>
</evidence>
<evidence type="ECO:0000313" key="3">
    <source>
        <dbReference type="Proteomes" id="UP000027100"/>
    </source>
</evidence>
<keyword evidence="3" id="KW-1185">Reference proteome</keyword>
<accession>A0A062V653</accession>
<dbReference type="RefSeq" id="WP_035600445.1">
    <property type="nucleotide sequence ID" value="NZ_ARYM01000019.1"/>
</dbReference>
<feature type="signal peptide" evidence="1">
    <location>
        <begin position="1"/>
        <end position="19"/>
    </location>
</feature>
<dbReference type="AlphaFoldDB" id="A0A062V653"/>
<evidence type="ECO:0000256" key="1">
    <source>
        <dbReference type="SAM" id="SignalP"/>
    </source>
</evidence>
<dbReference type="Proteomes" id="UP000027100">
    <property type="component" value="Unassembled WGS sequence"/>
</dbReference>
<organism evidence="2 3">
    <name type="scientific">Hyphomonas polymorpha PS728</name>
    <dbReference type="NCBI Taxonomy" id="1280954"/>
    <lineage>
        <taxon>Bacteria</taxon>
        <taxon>Pseudomonadati</taxon>
        <taxon>Pseudomonadota</taxon>
        <taxon>Alphaproteobacteria</taxon>
        <taxon>Hyphomonadales</taxon>
        <taxon>Hyphomonadaceae</taxon>
        <taxon>Hyphomonas</taxon>
    </lineage>
</organism>
<protein>
    <recommendedName>
        <fullName evidence="4">Lipoprotein</fullName>
    </recommendedName>
</protein>
<evidence type="ECO:0000313" key="2">
    <source>
        <dbReference type="EMBL" id="KCZ97505.1"/>
    </source>
</evidence>
<dbReference type="STRING" id="1280954.HPO_15036"/>